<dbReference type="PANTHER" id="PTHR11104:SF0">
    <property type="entry name" value="SPBETA PROPHAGE-DERIVED AMINOGLYCOSIDE N(3')-ACETYLTRANSFERASE-LIKE PROTEIN YOKD"/>
    <property type="match status" value="1"/>
</dbReference>
<keyword evidence="2 4" id="KW-0808">Transferase</keyword>
<dbReference type="GO" id="GO:0046677">
    <property type="term" value="P:response to antibiotic"/>
    <property type="evidence" value="ECO:0007669"/>
    <property type="project" value="UniProtKB-KW"/>
</dbReference>
<comment type="catalytic activity">
    <reaction evidence="4">
        <text>a 2-deoxystreptamine antibiotic + acetyl-CoA = an N(3)-acetyl-2-deoxystreptamine antibiotic + CoA + H(+)</text>
        <dbReference type="Rhea" id="RHEA:12665"/>
        <dbReference type="ChEBI" id="CHEBI:15378"/>
        <dbReference type="ChEBI" id="CHEBI:57287"/>
        <dbReference type="ChEBI" id="CHEBI:57288"/>
        <dbReference type="ChEBI" id="CHEBI:57921"/>
        <dbReference type="ChEBI" id="CHEBI:77452"/>
        <dbReference type="EC" id="2.3.1.81"/>
    </reaction>
</comment>
<protein>
    <recommendedName>
        <fullName evidence="4">Aminoglycoside N(3)-acetyltransferase</fullName>
        <ecNumber evidence="4">2.3.1.-</ecNumber>
    </recommendedName>
</protein>
<gene>
    <name evidence="5" type="ORF">DWY25_17040</name>
</gene>
<dbReference type="InterPro" id="IPR003679">
    <property type="entry name" value="Amioglycoside_AcTrfase"/>
</dbReference>
<keyword evidence="3 4" id="KW-0012">Acyltransferase</keyword>
<dbReference type="Proteomes" id="UP000284178">
    <property type="component" value="Unassembled WGS sequence"/>
</dbReference>
<dbReference type="Pfam" id="PF02522">
    <property type="entry name" value="Antibiotic_NAT"/>
    <property type="match status" value="1"/>
</dbReference>
<evidence type="ECO:0000313" key="5">
    <source>
        <dbReference type="EMBL" id="RGR67260.1"/>
    </source>
</evidence>
<comment type="caution">
    <text evidence="5">The sequence shown here is derived from an EMBL/GenBank/DDBJ whole genome shotgun (WGS) entry which is preliminary data.</text>
</comment>
<evidence type="ECO:0000313" key="6">
    <source>
        <dbReference type="Proteomes" id="UP000284178"/>
    </source>
</evidence>
<dbReference type="GeneID" id="83017103"/>
<dbReference type="RefSeq" id="WP_117896254.1">
    <property type="nucleotide sequence ID" value="NZ_CABJCV010000033.1"/>
</dbReference>
<dbReference type="EC" id="2.3.1.-" evidence="4"/>
<keyword evidence="6" id="KW-1185">Reference proteome</keyword>
<dbReference type="PANTHER" id="PTHR11104">
    <property type="entry name" value="AMINOGLYCOSIDE N3-ACETYLTRANSFERASE"/>
    <property type="match status" value="1"/>
</dbReference>
<dbReference type="GO" id="GO:0046353">
    <property type="term" value="F:aminoglycoside 3-N-acetyltransferase activity"/>
    <property type="evidence" value="ECO:0007669"/>
    <property type="project" value="UniProtKB-EC"/>
</dbReference>
<reference evidence="5 6" key="1">
    <citation type="submission" date="2018-08" db="EMBL/GenBank/DDBJ databases">
        <title>A genome reference for cultivated species of the human gut microbiota.</title>
        <authorList>
            <person name="Zou Y."/>
            <person name="Xue W."/>
            <person name="Luo G."/>
        </authorList>
    </citation>
    <scope>NUCLEOTIDE SEQUENCE [LARGE SCALE GENOMIC DNA]</scope>
    <source>
        <strain evidence="5 6">AF24-29</strain>
    </source>
</reference>
<name>A0A412FGB4_9FIRM</name>
<evidence type="ECO:0000256" key="4">
    <source>
        <dbReference type="RuleBase" id="RU365031"/>
    </source>
</evidence>
<evidence type="ECO:0000256" key="1">
    <source>
        <dbReference type="ARBA" id="ARBA00006383"/>
    </source>
</evidence>
<keyword evidence="4" id="KW-0046">Antibiotic resistance</keyword>
<organism evidence="5 6">
    <name type="scientific">Holdemania filiformis</name>
    <dbReference type="NCBI Taxonomy" id="61171"/>
    <lineage>
        <taxon>Bacteria</taxon>
        <taxon>Bacillati</taxon>
        <taxon>Bacillota</taxon>
        <taxon>Erysipelotrichia</taxon>
        <taxon>Erysipelotrichales</taxon>
        <taxon>Erysipelotrichaceae</taxon>
        <taxon>Holdemania</taxon>
    </lineage>
</organism>
<comment type="similarity">
    <text evidence="1 4">Belongs to the antibiotic N-acetyltransferase family.</text>
</comment>
<dbReference type="EMBL" id="QRUP01000033">
    <property type="protein sequence ID" value="RGR67260.1"/>
    <property type="molecule type" value="Genomic_DNA"/>
</dbReference>
<evidence type="ECO:0000256" key="3">
    <source>
        <dbReference type="ARBA" id="ARBA00023315"/>
    </source>
</evidence>
<dbReference type="InterPro" id="IPR028345">
    <property type="entry name" value="Antibiotic_NAT-like"/>
</dbReference>
<dbReference type="SUPFAM" id="SSF110710">
    <property type="entry name" value="TTHA0583/YokD-like"/>
    <property type="match status" value="1"/>
</dbReference>
<sequence>MKTPQKAISQLITQKEILEELKELGVGAGMILEVHASLSAFGYVCGGAQTVVNALIEAVGYSGTLLMAMQCSDNTEPSAWENPPIERHLIKAVREQMPAFNKKESDTRGMGAVVENLRRREGIVVSHHPNCAYVAWGKYAKLLCNHQSLHFPLSEESPVARLYELKGSVLLMGVDYTRCTALHLAEYRSEIRPVILRGAAVELEGKRMWKKYLDLDIDSEIFNKAGKRLEEKGFVKKGKAGMADLKLFKADAAIDEAVRYFAKEHPYARYLQPTLF</sequence>
<evidence type="ECO:0000256" key="2">
    <source>
        <dbReference type="ARBA" id="ARBA00022679"/>
    </source>
</evidence>
<proteinExistence type="inferred from homology"/>
<accession>A0A412FGB4</accession>
<dbReference type="AlphaFoldDB" id="A0A412FGB4"/>